<evidence type="ECO:0008006" key="4">
    <source>
        <dbReference type="Google" id="ProtNLM"/>
    </source>
</evidence>
<accession>A0A3Q9UWY7</accession>
<evidence type="ECO:0000313" key="3">
    <source>
        <dbReference type="Proteomes" id="UP000285317"/>
    </source>
</evidence>
<protein>
    <recommendedName>
        <fullName evidence="4">Iron ABC transporter ATP-binding protein</fullName>
    </recommendedName>
</protein>
<gene>
    <name evidence="2" type="ORF">C1I64_03170</name>
</gene>
<feature type="chain" id="PRO_5018529148" description="Iron ABC transporter ATP-binding protein" evidence="1">
    <location>
        <begin position="26"/>
        <end position="177"/>
    </location>
</feature>
<evidence type="ECO:0000313" key="2">
    <source>
        <dbReference type="EMBL" id="AZZ51139.1"/>
    </source>
</evidence>
<dbReference type="PROSITE" id="PS51257">
    <property type="entry name" value="PROKAR_LIPOPROTEIN"/>
    <property type="match status" value="1"/>
</dbReference>
<name>A0A3Q9UWY7_9MICO</name>
<proteinExistence type="predicted"/>
<dbReference type="AlphaFoldDB" id="A0A3Q9UWY7"/>
<dbReference type="Proteomes" id="UP000285317">
    <property type="component" value="Chromosome"/>
</dbReference>
<feature type="signal peptide" evidence="1">
    <location>
        <begin position="1"/>
        <end position="25"/>
    </location>
</feature>
<evidence type="ECO:0000256" key="1">
    <source>
        <dbReference type="SAM" id="SignalP"/>
    </source>
</evidence>
<keyword evidence="1" id="KW-0732">Signal</keyword>
<organism evidence="2 3">
    <name type="scientific">Rathayibacter festucae DSM 15932</name>
    <dbReference type="NCBI Taxonomy" id="1328866"/>
    <lineage>
        <taxon>Bacteria</taxon>
        <taxon>Bacillati</taxon>
        <taxon>Actinomycetota</taxon>
        <taxon>Actinomycetes</taxon>
        <taxon>Micrococcales</taxon>
        <taxon>Microbacteriaceae</taxon>
        <taxon>Rathayibacter</taxon>
    </lineage>
</organism>
<sequence>MQRMRRPAALALLVAVAALAGCAPAADPAPSASDAVTGTPIPVTCEQLVPASTLTGLWAGFSPSDAVEPTAVSAEIAGYDGLVCGWADSEGADFQVAVARLDPAVIEALKNEFFTTSEAVPTYGRPPEIEGYYEVADSRGIADAFIGDHWLEASSASFVEPGDPEPLVRAALDALAG</sequence>
<dbReference type="KEGG" id="rfs:C1I64_03170"/>
<dbReference type="EMBL" id="CP028137">
    <property type="protein sequence ID" value="AZZ51139.1"/>
    <property type="molecule type" value="Genomic_DNA"/>
</dbReference>
<reference evidence="2 3" key="1">
    <citation type="submission" date="2018-03" db="EMBL/GenBank/DDBJ databases">
        <title>Bacteriophage NCPPB3778 and a type I-E CRISPR drive the evolution of the US Biological Select Agent, Rathayibacter toxicus.</title>
        <authorList>
            <person name="Davis E.W.II."/>
            <person name="Tabima J.F."/>
            <person name="Weisberg A.J."/>
            <person name="Dantas Lopes L."/>
            <person name="Wiseman M.S."/>
            <person name="Wiseman M.S."/>
            <person name="Pupko T."/>
            <person name="Belcher M.S."/>
            <person name="Sechler A.J."/>
            <person name="Tancos M.A."/>
            <person name="Schroeder B.K."/>
            <person name="Murray T.D."/>
            <person name="Luster D.G."/>
            <person name="Schneider W.L."/>
            <person name="Rogers E."/>
            <person name="Andreote F.D."/>
            <person name="Grunwald N.J."/>
            <person name="Putnam M.L."/>
            <person name="Chang J.H."/>
        </authorList>
    </citation>
    <scope>NUCLEOTIDE SEQUENCE [LARGE SCALE GENOMIC DNA]</scope>
    <source>
        <strain evidence="2 3">DSM 15932</strain>
    </source>
</reference>